<protein>
    <submittedName>
        <fullName evidence="6">DNA-binding transcriptional LysR family regulator</fullName>
    </submittedName>
</protein>
<keyword evidence="7" id="KW-1185">Reference proteome</keyword>
<dbReference type="RefSeq" id="WP_088453299.1">
    <property type="nucleotide sequence ID" value="NZ_JACHXO010000006.1"/>
</dbReference>
<dbReference type="InterPro" id="IPR058163">
    <property type="entry name" value="LysR-type_TF_proteobact-type"/>
</dbReference>
<proteinExistence type="inferred from homology"/>
<comment type="similarity">
    <text evidence="1">Belongs to the LysR transcriptional regulatory family.</text>
</comment>
<dbReference type="PANTHER" id="PTHR30537">
    <property type="entry name" value="HTH-TYPE TRANSCRIPTIONAL REGULATOR"/>
    <property type="match status" value="1"/>
</dbReference>
<dbReference type="InterPro" id="IPR000847">
    <property type="entry name" value="LysR_HTH_N"/>
</dbReference>
<evidence type="ECO:0000256" key="1">
    <source>
        <dbReference type="ARBA" id="ARBA00009437"/>
    </source>
</evidence>
<dbReference type="InterPro" id="IPR005119">
    <property type="entry name" value="LysR_subst-bd"/>
</dbReference>
<evidence type="ECO:0000256" key="2">
    <source>
        <dbReference type="ARBA" id="ARBA00023015"/>
    </source>
</evidence>
<comment type="caution">
    <text evidence="6">The sequence shown here is derived from an EMBL/GenBank/DDBJ whole genome shotgun (WGS) entry which is preliminary data.</text>
</comment>
<dbReference type="Pfam" id="PF03466">
    <property type="entry name" value="LysR_substrate"/>
    <property type="match status" value="1"/>
</dbReference>
<dbReference type="CDD" id="cd05466">
    <property type="entry name" value="PBP2_LTTR_substrate"/>
    <property type="match status" value="1"/>
</dbReference>
<keyword evidence="2" id="KW-0805">Transcription regulation</keyword>
<organism evidence="6 7">
    <name type="scientific">Roseateles terrae</name>
    <dbReference type="NCBI Taxonomy" id="431060"/>
    <lineage>
        <taxon>Bacteria</taxon>
        <taxon>Pseudomonadati</taxon>
        <taxon>Pseudomonadota</taxon>
        <taxon>Betaproteobacteria</taxon>
        <taxon>Burkholderiales</taxon>
        <taxon>Sphaerotilaceae</taxon>
        <taxon>Roseateles</taxon>
    </lineage>
</organism>
<evidence type="ECO:0000256" key="4">
    <source>
        <dbReference type="ARBA" id="ARBA00023163"/>
    </source>
</evidence>
<evidence type="ECO:0000313" key="7">
    <source>
        <dbReference type="Proteomes" id="UP000574369"/>
    </source>
</evidence>
<keyword evidence="3 6" id="KW-0238">DNA-binding</keyword>
<dbReference type="SUPFAM" id="SSF46785">
    <property type="entry name" value="Winged helix' DNA-binding domain"/>
    <property type="match status" value="1"/>
</dbReference>
<dbReference type="InterPro" id="IPR036388">
    <property type="entry name" value="WH-like_DNA-bd_sf"/>
</dbReference>
<dbReference type="PANTHER" id="PTHR30537:SF3">
    <property type="entry name" value="TRANSCRIPTIONAL REGULATORY PROTEIN"/>
    <property type="match status" value="1"/>
</dbReference>
<keyword evidence="4" id="KW-0804">Transcription</keyword>
<sequence>MEWNDLRLMLAIHRAGTLTGAARLTGLSQPTLSRRLRSIEASLGQKVFQRTANGFALTDEGVQLMPHAFRIEEEFMAMERQRFGAGLELKGQIRVASSDWFGARVLSRWIANFTRLHPGVEVELLTDARPVSLTQREADIAFRITPFNEAGIVQRLFSEMQYRLYCADHLPDDYPPPDAAVDLITLNGALEHSPDVLWLKGRFPSGRVTFTSNSREAQASFCGQGGGLAVLPKVLAAGMTGLREVPLAEAPPSRKLWLGYHEDLRQAPRIKAFLELVWDKVKELR</sequence>
<dbReference type="GO" id="GO:0003677">
    <property type="term" value="F:DNA binding"/>
    <property type="evidence" value="ECO:0007669"/>
    <property type="project" value="UniProtKB-KW"/>
</dbReference>
<dbReference type="SUPFAM" id="SSF53850">
    <property type="entry name" value="Periplasmic binding protein-like II"/>
    <property type="match status" value="1"/>
</dbReference>
<gene>
    <name evidence="6" type="ORF">FHS28_003518</name>
</gene>
<feature type="domain" description="HTH lysR-type" evidence="5">
    <location>
        <begin position="1"/>
        <end position="58"/>
    </location>
</feature>
<evidence type="ECO:0000259" key="5">
    <source>
        <dbReference type="PROSITE" id="PS50931"/>
    </source>
</evidence>
<dbReference type="PROSITE" id="PS50931">
    <property type="entry name" value="HTH_LYSR"/>
    <property type="match status" value="1"/>
</dbReference>
<evidence type="ECO:0000256" key="3">
    <source>
        <dbReference type="ARBA" id="ARBA00023125"/>
    </source>
</evidence>
<dbReference type="EMBL" id="JACHXO010000006">
    <property type="protein sequence ID" value="MBB3196108.1"/>
    <property type="molecule type" value="Genomic_DNA"/>
</dbReference>
<evidence type="ECO:0000313" key="6">
    <source>
        <dbReference type="EMBL" id="MBB3196108.1"/>
    </source>
</evidence>
<dbReference type="PRINTS" id="PR00039">
    <property type="entry name" value="HTHLYSR"/>
</dbReference>
<dbReference type="Gene3D" id="3.40.190.290">
    <property type="match status" value="1"/>
</dbReference>
<dbReference type="Pfam" id="PF00126">
    <property type="entry name" value="HTH_1"/>
    <property type="match status" value="1"/>
</dbReference>
<reference evidence="6 7" key="1">
    <citation type="submission" date="2020-08" db="EMBL/GenBank/DDBJ databases">
        <title>Genomic Encyclopedia of Type Strains, Phase III (KMG-III): the genomes of soil and plant-associated and newly described type strains.</title>
        <authorList>
            <person name="Whitman W."/>
        </authorList>
    </citation>
    <scope>NUCLEOTIDE SEQUENCE [LARGE SCALE GENOMIC DNA]</scope>
    <source>
        <strain evidence="6 7">CECT 7247</strain>
    </source>
</reference>
<name>A0ABR6GYB3_9BURK</name>
<dbReference type="Gene3D" id="1.10.10.10">
    <property type="entry name" value="Winged helix-like DNA-binding domain superfamily/Winged helix DNA-binding domain"/>
    <property type="match status" value="1"/>
</dbReference>
<accession>A0ABR6GYB3</accession>
<dbReference type="Proteomes" id="UP000574369">
    <property type="component" value="Unassembled WGS sequence"/>
</dbReference>
<dbReference type="InterPro" id="IPR036390">
    <property type="entry name" value="WH_DNA-bd_sf"/>
</dbReference>